<sequence length="143" mass="15699">MEDRGPELGAPHPGLRPATAHGWGLGHEPWDLLARVDVLRHQQGCATETWQLGSNSPEAFVGEIGASGARREDQVAEAELGTLPSTFRKLLHTDHMPSSKAPPEALAEQLRPHPVSDRRPLCLLQWKAWPESADNTARGHCLR</sequence>
<name>A0A7J7S7Y2_RHIFE</name>
<dbReference type="AlphaFoldDB" id="A0A7J7S7Y2"/>
<feature type="region of interest" description="Disordered" evidence="1">
    <location>
        <begin position="1"/>
        <end position="20"/>
    </location>
</feature>
<comment type="caution">
    <text evidence="2">The sequence shown here is derived from an EMBL/GenBank/DDBJ whole genome shotgun (WGS) entry which is preliminary data.</text>
</comment>
<accession>A0A7J7S7Y2</accession>
<reference evidence="2 3" key="1">
    <citation type="journal article" date="2020" name="Nature">
        <title>Six reference-quality genomes reveal evolution of bat adaptations.</title>
        <authorList>
            <person name="Jebb D."/>
            <person name="Huang Z."/>
            <person name="Pippel M."/>
            <person name="Hughes G.M."/>
            <person name="Lavrichenko K."/>
            <person name="Devanna P."/>
            <person name="Winkler S."/>
            <person name="Jermiin L.S."/>
            <person name="Skirmuntt E.C."/>
            <person name="Katzourakis A."/>
            <person name="Burkitt-Gray L."/>
            <person name="Ray D.A."/>
            <person name="Sullivan K.A.M."/>
            <person name="Roscito J.G."/>
            <person name="Kirilenko B.M."/>
            <person name="Davalos L.M."/>
            <person name="Corthals A.P."/>
            <person name="Power M.L."/>
            <person name="Jones G."/>
            <person name="Ransome R.D."/>
            <person name="Dechmann D.K.N."/>
            <person name="Locatelli A.G."/>
            <person name="Puechmaille S.J."/>
            <person name="Fedrigo O."/>
            <person name="Jarvis E.D."/>
            <person name="Hiller M."/>
            <person name="Vernes S.C."/>
            <person name="Myers E.W."/>
            <person name="Teeling E.C."/>
        </authorList>
    </citation>
    <scope>NUCLEOTIDE SEQUENCE [LARGE SCALE GENOMIC DNA]</scope>
    <source>
        <strain evidence="2">MRhiFer1</strain>
        <tissue evidence="2">Lung</tissue>
    </source>
</reference>
<evidence type="ECO:0000313" key="2">
    <source>
        <dbReference type="EMBL" id="KAF6284498.1"/>
    </source>
</evidence>
<evidence type="ECO:0000256" key="1">
    <source>
        <dbReference type="SAM" id="MobiDB-lite"/>
    </source>
</evidence>
<dbReference type="Proteomes" id="UP000585614">
    <property type="component" value="Unassembled WGS sequence"/>
</dbReference>
<proteinExistence type="predicted"/>
<feature type="region of interest" description="Disordered" evidence="1">
    <location>
        <begin position="92"/>
        <end position="112"/>
    </location>
</feature>
<evidence type="ECO:0000313" key="3">
    <source>
        <dbReference type="Proteomes" id="UP000585614"/>
    </source>
</evidence>
<gene>
    <name evidence="2" type="ORF">mRhiFer1_009251</name>
</gene>
<dbReference type="EMBL" id="JACAGC010000023">
    <property type="protein sequence ID" value="KAF6284498.1"/>
    <property type="molecule type" value="Genomic_DNA"/>
</dbReference>
<protein>
    <submittedName>
        <fullName evidence="2">Uncharacterized protein</fullName>
    </submittedName>
</protein>
<organism evidence="2 3">
    <name type="scientific">Rhinolophus ferrumequinum</name>
    <name type="common">Greater horseshoe bat</name>
    <dbReference type="NCBI Taxonomy" id="59479"/>
    <lineage>
        <taxon>Eukaryota</taxon>
        <taxon>Metazoa</taxon>
        <taxon>Chordata</taxon>
        <taxon>Craniata</taxon>
        <taxon>Vertebrata</taxon>
        <taxon>Euteleostomi</taxon>
        <taxon>Mammalia</taxon>
        <taxon>Eutheria</taxon>
        <taxon>Laurasiatheria</taxon>
        <taxon>Chiroptera</taxon>
        <taxon>Yinpterochiroptera</taxon>
        <taxon>Rhinolophoidea</taxon>
        <taxon>Rhinolophidae</taxon>
        <taxon>Rhinolophinae</taxon>
        <taxon>Rhinolophus</taxon>
    </lineage>
</organism>